<feature type="non-terminal residue" evidence="3">
    <location>
        <position position="328"/>
    </location>
</feature>
<sequence>GNGCYGYYLNFCCACFDFVFGVTELNSRSWVENRHIGSFGELGRARRTTQQFAQCSQLAFKFMFYVLLGLSVADLPQLLNQSFWRARSSSPKRFNDSPSSSASMVRTNIDMPPYKRIRGITINEGGSNPSKKERQEPPPGNKGKGKRPSYDRATTGLYLSLMMTSLYSLDDLSFGLDLTPRLPESFLRPHQQIQCQLWHPLLHQLFLHIDSSTCLKEMVCEPSSRRSYYLQRIWRASTPIFISPRGPYIPSWVRKFYTTYGEMVPKCIKKVSEFKPVKLVTVRGVKLSCSEEYINAMWIEAGVEIKKKDLNIATRYWFEFISSSLMPS</sequence>
<feature type="region of interest" description="Disordered" evidence="1">
    <location>
        <begin position="119"/>
        <end position="151"/>
    </location>
</feature>
<dbReference type="EMBL" id="JACXVP010000008">
    <property type="protein sequence ID" value="KAG5590267.1"/>
    <property type="molecule type" value="Genomic_DNA"/>
</dbReference>
<accession>A0A9J5XPS3</accession>
<dbReference type="InterPro" id="IPR046796">
    <property type="entry name" value="Transposase_32_dom"/>
</dbReference>
<dbReference type="PANTHER" id="PTHR33180">
    <property type="entry name" value="PHOTOSYSTEM II CP43 REACTION CENTER PROTEIN"/>
    <property type="match status" value="1"/>
</dbReference>
<feature type="domain" description="Putative plant transposon protein" evidence="2">
    <location>
        <begin position="241"/>
        <end position="328"/>
    </location>
</feature>
<organism evidence="3 4">
    <name type="scientific">Solanum commersonii</name>
    <name type="common">Commerson's wild potato</name>
    <name type="synonym">Commerson's nightshade</name>
    <dbReference type="NCBI Taxonomy" id="4109"/>
    <lineage>
        <taxon>Eukaryota</taxon>
        <taxon>Viridiplantae</taxon>
        <taxon>Streptophyta</taxon>
        <taxon>Embryophyta</taxon>
        <taxon>Tracheophyta</taxon>
        <taxon>Spermatophyta</taxon>
        <taxon>Magnoliopsida</taxon>
        <taxon>eudicotyledons</taxon>
        <taxon>Gunneridae</taxon>
        <taxon>Pentapetalae</taxon>
        <taxon>asterids</taxon>
        <taxon>lamiids</taxon>
        <taxon>Solanales</taxon>
        <taxon>Solanaceae</taxon>
        <taxon>Solanoideae</taxon>
        <taxon>Solaneae</taxon>
        <taxon>Solanum</taxon>
    </lineage>
</organism>
<dbReference type="OrthoDB" id="1306244at2759"/>
<dbReference type="Proteomes" id="UP000824120">
    <property type="component" value="Chromosome 8"/>
</dbReference>
<protein>
    <recommendedName>
        <fullName evidence="2">Putative plant transposon protein domain-containing protein</fullName>
    </recommendedName>
</protein>
<reference evidence="3 4" key="1">
    <citation type="submission" date="2020-09" db="EMBL/GenBank/DDBJ databases">
        <title>De no assembly of potato wild relative species, Solanum commersonii.</title>
        <authorList>
            <person name="Cho K."/>
        </authorList>
    </citation>
    <scope>NUCLEOTIDE SEQUENCE [LARGE SCALE GENOMIC DNA]</scope>
    <source>
        <strain evidence="3">LZ3.2</strain>
        <tissue evidence="3">Leaf</tissue>
    </source>
</reference>
<dbReference type="AlphaFoldDB" id="A0A9J5XPS3"/>
<evidence type="ECO:0000259" key="2">
    <source>
        <dbReference type="Pfam" id="PF20167"/>
    </source>
</evidence>
<evidence type="ECO:0000313" key="3">
    <source>
        <dbReference type="EMBL" id="KAG5590267.1"/>
    </source>
</evidence>
<dbReference type="PANTHER" id="PTHR33180:SF31">
    <property type="entry name" value="POLYPROTEIN PROTEIN"/>
    <property type="match status" value="1"/>
</dbReference>
<comment type="caution">
    <text evidence="3">The sequence shown here is derived from an EMBL/GenBank/DDBJ whole genome shotgun (WGS) entry which is preliminary data.</text>
</comment>
<gene>
    <name evidence="3" type="ORF">H5410_040781</name>
</gene>
<proteinExistence type="predicted"/>
<dbReference type="Pfam" id="PF20167">
    <property type="entry name" value="Transposase_32"/>
    <property type="match status" value="1"/>
</dbReference>
<evidence type="ECO:0000256" key="1">
    <source>
        <dbReference type="SAM" id="MobiDB-lite"/>
    </source>
</evidence>
<evidence type="ECO:0000313" key="4">
    <source>
        <dbReference type="Proteomes" id="UP000824120"/>
    </source>
</evidence>
<name>A0A9J5XPS3_SOLCO</name>
<keyword evidence="4" id="KW-1185">Reference proteome</keyword>